<proteinExistence type="predicted"/>
<name>A0A6M1T089_9BACT</name>
<comment type="caution">
    <text evidence="2">The sequence shown here is derived from an EMBL/GenBank/DDBJ whole genome shotgun (WGS) entry which is preliminary data.</text>
</comment>
<evidence type="ECO:0000313" key="2">
    <source>
        <dbReference type="EMBL" id="NGP76177.1"/>
    </source>
</evidence>
<reference evidence="2 3" key="1">
    <citation type="submission" date="2020-02" db="EMBL/GenBank/DDBJ databases">
        <title>Balneolaceae bacterium YR4-1, complete genome.</title>
        <authorList>
            <person name="Li Y."/>
            <person name="Wu S."/>
        </authorList>
    </citation>
    <scope>NUCLEOTIDE SEQUENCE [LARGE SCALE GENOMIC DNA]</scope>
    <source>
        <strain evidence="2 3">YR4-1</strain>
    </source>
</reference>
<sequence>MKSKKRDRVKQLKRELKWLDPDQELVHEEDDITYKKPETLKESLSRGFRSFLAIVLCLIIPVLWYFDWNISAFADNTSGTVTGTEVVQDGVAPLPPAPDVPVVSSFDGSLLDYTSALKEAGLLDSYSSPAVNAFYENDVPVSYLIDLNEAGLVDEFSFPAIIAFFQNQVPFDYLGSLKDANLLDELSFPAVVAFYENNVSLDYLTSFDEAGYLDEFSFPAIVAYFQNGVSIEFLNELQERDLLGDLSFPAVVEMYQNN</sequence>
<evidence type="ECO:0000313" key="3">
    <source>
        <dbReference type="Proteomes" id="UP000473278"/>
    </source>
</evidence>
<gene>
    <name evidence="2" type="ORF">G3570_06010</name>
</gene>
<keyword evidence="1" id="KW-0472">Membrane</keyword>
<dbReference type="AlphaFoldDB" id="A0A6M1T089"/>
<dbReference type="RefSeq" id="WP_165140286.1">
    <property type="nucleotide sequence ID" value="NZ_JAALLT010000002.1"/>
</dbReference>
<accession>A0A6M1T089</accession>
<dbReference type="Proteomes" id="UP000473278">
    <property type="component" value="Unassembled WGS sequence"/>
</dbReference>
<keyword evidence="1" id="KW-1133">Transmembrane helix</keyword>
<keyword evidence="1" id="KW-0812">Transmembrane</keyword>
<protein>
    <submittedName>
        <fullName evidence="2">Uncharacterized protein</fullName>
    </submittedName>
</protein>
<feature type="transmembrane region" description="Helical" evidence="1">
    <location>
        <begin position="48"/>
        <end position="66"/>
    </location>
</feature>
<keyword evidence="3" id="KW-1185">Reference proteome</keyword>
<dbReference type="EMBL" id="JAALLT010000002">
    <property type="protein sequence ID" value="NGP76177.1"/>
    <property type="molecule type" value="Genomic_DNA"/>
</dbReference>
<evidence type="ECO:0000256" key="1">
    <source>
        <dbReference type="SAM" id="Phobius"/>
    </source>
</evidence>
<organism evidence="2 3">
    <name type="scientific">Halalkalibaculum roseum</name>
    <dbReference type="NCBI Taxonomy" id="2709311"/>
    <lineage>
        <taxon>Bacteria</taxon>
        <taxon>Pseudomonadati</taxon>
        <taxon>Balneolota</taxon>
        <taxon>Balneolia</taxon>
        <taxon>Balneolales</taxon>
        <taxon>Balneolaceae</taxon>
        <taxon>Halalkalibaculum</taxon>
    </lineage>
</organism>